<dbReference type="EMBL" id="JAJEQX010000010">
    <property type="protein sequence ID" value="MCC2254252.1"/>
    <property type="molecule type" value="Genomic_DNA"/>
</dbReference>
<keyword evidence="1" id="KW-0812">Transmembrane</keyword>
<feature type="transmembrane region" description="Helical" evidence="1">
    <location>
        <begin position="214"/>
        <end position="237"/>
    </location>
</feature>
<dbReference type="Pfam" id="PF05857">
    <property type="entry name" value="TraX"/>
    <property type="match status" value="1"/>
</dbReference>
<accession>A0ABS8FWC0</accession>
<dbReference type="Proteomes" id="UP001198151">
    <property type="component" value="Unassembled WGS sequence"/>
</dbReference>
<keyword evidence="1" id="KW-0472">Membrane</keyword>
<evidence type="ECO:0000256" key="1">
    <source>
        <dbReference type="SAM" id="Phobius"/>
    </source>
</evidence>
<dbReference type="InterPro" id="IPR008875">
    <property type="entry name" value="TraX"/>
</dbReference>
<name>A0ABS8FWC0_9FIRM</name>
<feature type="transmembrane region" description="Helical" evidence="1">
    <location>
        <begin position="183"/>
        <end position="202"/>
    </location>
</feature>
<keyword evidence="3" id="KW-1185">Reference proteome</keyword>
<organism evidence="2 3">
    <name type="scientific">Ruminococcus turbiniformis</name>
    <dbReference type="NCBI Taxonomy" id="2881258"/>
    <lineage>
        <taxon>Bacteria</taxon>
        <taxon>Bacillati</taxon>
        <taxon>Bacillota</taxon>
        <taxon>Clostridia</taxon>
        <taxon>Eubacteriales</taxon>
        <taxon>Oscillospiraceae</taxon>
        <taxon>Ruminococcus</taxon>
    </lineage>
</organism>
<keyword evidence="1" id="KW-1133">Transmembrane helix</keyword>
<evidence type="ECO:0000313" key="3">
    <source>
        <dbReference type="Proteomes" id="UP001198151"/>
    </source>
</evidence>
<feature type="transmembrane region" description="Helical" evidence="1">
    <location>
        <begin position="249"/>
        <end position="269"/>
    </location>
</feature>
<comment type="caution">
    <text evidence="2">The sequence shown here is derived from an EMBL/GenBank/DDBJ whole genome shotgun (WGS) entry which is preliminary data.</text>
</comment>
<feature type="transmembrane region" description="Helical" evidence="1">
    <location>
        <begin position="142"/>
        <end position="171"/>
    </location>
</feature>
<sequence length="270" mass="29889">MGLQANDPAISSSGIRKETGGLSRDAIKYIAAAAMLLNHIANVFLPEYDPVGEVLKGIGYFTAPSMIYFLVEGYHYTSSKKRYFFRLLLFAVISEFPFCFALGLGMDGRVNFVGFNMLFSLSLCFGLIWIEENVRSIIARALAYIVIFSVSMLCDWFFFAPVFTLLFLHGWIMSGGNPASGQIRKAFSIAAVLFGVYNYLGITSYTGTFSAAALAYGLINMSGVALAGVCIVKYYNGRRSERGKNFSKWFFYIFYPAHLAVLGLIKLAAM</sequence>
<evidence type="ECO:0000313" key="2">
    <source>
        <dbReference type="EMBL" id="MCC2254252.1"/>
    </source>
</evidence>
<gene>
    <name evidence="2" type="ORF">LKD70_07340</name>
</gene>
<proteinExistence type="predicted"/>
<protein>
    <submittedName>
        <fullName evidence="2">Conjugal transfer protein TraX</fullName>
    </submittedName>
</protein>
<feature type="transmembrane region" description="Helical" evidence="1">
    <location>
        <begin position="83"/>
        <end position="106"/>
    </location>
</feature>
<dbReference type="RefSeq" id="WP_227707388.1">
    <property type="nucleotide sequence ID" value="NZ_JAJEQX010000010.1"/>
</dbReference>
<feature type="transmembrane region" description="Helical" evidence="1">
    <location>
        <begin position="112"/>
        <end position="130"/>
    </location>
</feature>
<reference evidence="2 3" key="1">
    <citation type="submission" date="2021-10" db="EMBL/GenBank/DDBJ databases">
        <title>Anaerobic single-cell dispensing facilitates the cultivation of human gut bacteria.</title>
        <authorList>
            <person name="Afrizal A."/>
        </authorList>
    </citation>
    <scope>NUCLEOTIDE SEQUENCE [LARGE SCALE GENOMIC DNA]</scope>
    <source>
        <strain evidence="2 3">CLA-AA-H200</strain>
    </source>
</reference>